<evidence type="ECO:0000313" key="7">
    <source>
        <dbReference type="EMBL" id="KAK3768049.1"/>
    </source>
</evidence>
<evidence type="ECO:0000256" key="2">
    <source>
        <dbReference type="ARBA" id="ARBA00022692"/>
    </source>
</evidence>
<feature type="transmembrane region" description="Helical" evidence="6">
    <location>
        <begin position="105"/>
        <end position="127"/>
    </location>
</feature>
<evidence type="ECO:0000256" key="6">
    <source>
        <dbReference type="SAM" id="Phobius"/>
    </source>
</evidence>
<dbReference type="InterPro" id="IPR003689">
    <property type="entry name" value="ZIP"/>
</dbReference>
<protein>
    <submittedName>
        <fullName evidence="7">Uncharacterized protein</fullName>
    </submittedName>
</protein>
<comment type="caution">
    <text evidence="7">The sequence shown here is derived from an EMBL/GenBank/DDBJ whole genome shotgun (WGS) entry which is preliminary data.</text>
</comment>
<feature type="compositionally biased region" description="Basic and acidic residues" evidence="5">
    <location>
        <begin position="247"/>
        <end position="258"/>
    </location>
</feature>
<feature type="compositionally biased region" description="Pro residues" evidence="5">
    <location>
        <begin position="460"/>
        <end position="471"/>
    </location>
</feature>
<feature type="transmembrane region" description="Helical" evidence="6">
    <location>
        <begin position="754"/>
        <end position="775"/>
    </location>
</feature>
<reference evidence="7" key="1">
    <citation type="journal article" date="2023" name="G3 (Bethesda)">
        <title>A reference genome for the long-term kleptoplast-retaining sea slug Elysia crispata morphotype clarki.</title>
        <authorList>
            <person name="Eastman K.E."/>
            <person name="Pendleton A.L."/>
            <person name="Shaikh M.A."/>
            <person name="Suttiyut T."/>
            <person name="Ogas R."/>
            <person name="Tomko P."/>
            <person name="Gavelis G."/>
            <person name="Widhalm J.R."/>
            <person name="Wisecaver J.H."/>
        </authorList>
    </citation>
    <scope>NUCLEOTIDE SEQUENCE</scope>
    <source>
        <strain evidence="7">ECLA1</strain>
    </source>
</reference>
<evidence type="ECO:0000256" key="1">
    <source>
        <dbReference type="ARBA" id="ARBA00004141"/>
    </source>
</evidence>
<feature type="compositionally biased region" description="Acidic residues" evidence="5">
    <location>
        <begin position="284"/>
        <end position="305"/>
    </location>
</feature>
<organism evidence="7 8">
    <name type="scientific">Elysia crispata</name>
    <name type="common">lettuce slug</name>
    <dbReference type="NCBI Taxonomy" id="231223"/>
    <lineage>
        <taxon>Eukaryota</taxon>
        <taxon>Metazoa</taxon>
        <taxon>Spiralia</taxon>
        <taxon>Lophotrochozoa</taxon>
        <taxon>Mollusca</taxon>
        <taxon>Gastropoda</taxon>
        <taxon>Heterobranchia</taxon>
        <taxon>Euthyneura</taxon>
        <taxon>Panpulmonata</taxon>
        <taxon>Sacoglossa</taxon>
        <taxon>Placobranchoidea</taxon>
        <taxon>Plakobranchidae</taxon>
        <taxon>Elysia</taxon>
    </lineage>
</organism>
<feature type="transmembrane region" description="Helical" evidence="6">
    <location>
        <begin position="721"/>
        <end position="742"/>
    </location>
</feature>
<feature type="transmembrane region" description="Helical" evidence="6">
    <location>
        <begin position="822"/>
        <end position="839"/>
    </location>
</feature>
<accession>A0AAE0ZES3</accession>
<evidence type="ECO:0000313" key="8">
    <source>
        <dbReference type="Proteomes" id="UP001283361"/>
    </source>
</evidence>
<keyword evidence="2 6" id="KW-0812">Transmembrane</keyword>
<dbReference type="Proteomes" id="UP001283361">
    <property type="component" value="Unassembled WGS sequence"/>
</dbReference>
<feature type="transmembrane region" description="Helical" evidence="6">
    <location>
        <begin position="189"/>
        <end position="215"/>
    </location>
</feature>
<feature type="compositionally biased region" description="Polar residues" evidence="5">
    <location>
        <begin position="483"/>
        <end position="524"/>
    </location>
</feature>
<evidence type="ECO:0000256" key="4">
    <source>
        <dbReference type="ARBA" id="ARBA00023136"/>
    </source>
</evidence>
<feature type="region of interest" description="Disordered" evidence="5">
    <location>
        <begin position="417"/>
        <end position="524"/>
    </location>
</feature>
<feature type="compositionally biased region" description="Basic and acidic residues" evidence="5">
    <location>
        <begin position="623"/>
        <end position="640"/>
    </location>
</feature>
<sequence length="841" mass="92297">MSPDPTRISLSVNRSSSNAPFFNLIKSLSFATAILIARPNVASAAITTTSSSSSTTTTTAVVAVFRALVTKSSVPSEPAVVGDGQQGAVADERERQEQQAMMDVVITKIISMLILALLSVLCGLLPLRMLIHSPNFFSRGGRGPLEYFLCGLRLFSGGIYLATCFLHLMPDTREKMAAVMVNMGSNTKYAVPELLVICGFYAVVFVEQIIQALYVKAQQSDAKRKRRRPKPPAPREDNKRFVRRTRCNQDEESCRGDGDMGDLVAVQNPSHNSNRSCMRHSGEDNEDDEDDDDDDVLVDEEEDMSFDNSESDDRSLDSMTQAKEKLIDPDTVREYMKESQSAKQTSADTNSSVVPSDTVHVRCNPGHSISRQNSNNSVADTEVVLLKTFCPVSSSDTLPRRPAVPGSQYGCGPPPTIHIHSHQHRTPRPTVEMNHCGNNASFHYHQINKQNHQHKQNQPPSSPPPTPPPSSQPNVTQNKLGKESTQQHNYSCNPPSPTSSIASSHIPDTSNGTERTKSSLLQSTEDSPLCKVSNVQYPVIDKIINSPCSETHSDTISPQCELPQSPFGLKEARAVSDPPCEENNKCYREPFTTISMAAPFSYTPPTTSISNNCRPNKSGSSSQEDRDVDSGIFSARRDTQVPRNDAGKLNPMTPSREVSFDQISDSSSQLQDIQVKRVVDELSRRDDSSRAHFRSIIYIMALSFHGIFEGMALGLQSMKSSVWALCFAIVVHRCVLAFKLGMDLSRGEEKHGTAFLCIGTFTLISILGIIIGVLICSGASLYSDVTVPEAILQSLATGTIFYIVFFDILFKDLEGRDDLKRVSCSFVGFALMAVVFAITRS</sequence>
<dbReference type="Pfam" id="PF02535">
    <property type="entry name" value="Zip"/>
    <property type="match status" value="2"/>
</dbReference>
<dbReference type="EMBL" id="JAWDGP010004075">
    <property type="protein sequence ID" value="KAK3768049.1"/>
    <property type="molecule type" value="Genomic_DNA"/>
</dbReference>
<feature type="compositionally biased region" description="Polar residues" evidence="5">
    <location>
        <begin position="267"/>
        <end position="276"/>
    </location>
</feature>
<feature type="transmembrane region" description="Helical" evidence="6">
    <location>
        <begin position="790"/>
        <end position="810"/>
    </location>
</feature>
<keyword evidence="4 6" id="KW-0472">Membrane</keyword>
<evidence type="ECO:0000256" key="3">
    <source>
        <dbReference type="ARBA" id="ARBA00022989"/>
    </source>
</evidence>
<dbReference type="GO" id="GO:0005886">
    <property type="term" value="C:plasma membrane"/>
    <property type="evidence" value="ECO:0007669"/>
    <property type="project" value="TreeGrafter"/>
</dbReference>
<feature type="compositionally biased region" description="Polar residues" evidence="5">
    <location>
        <begin position="338"/>
        <end position="355"/>
    </location>
</feature>
<keyword evidence="3 6" id="KW-1133">Transmembrane helix</keyword>
<dbReference type="AlphaFoldDB" id="A0AAE0ZES3"/>
<keyword evidence="8" id="KW-1185">Reference proteome</keyword>
<proteinExistence type="predicted"/>
<gene>
    <name evidence="7" type="ORF">RRG08_045868</name>
</gene>
<name>A0AAE0ZES3_9GAST</name>
<feature type="transmembrane region" description="Helical" evidence="6">
    <location>
        <begin position="147"/>
        <end position="169"/>
    </location>
</feature>
<dbReference type="GO" id="GO:0005385">
    <property type="term" value="F:zinc ion transmembrane transporter activity"/>
    <property type="evidence" value="ECO:0007669"/>
    <property type="project" value="TreeGrafter"/>
</dbReference>
<feature type="region of interest" description="Disordered" evidence="5">
    <location>
        <begin position="598"/>
        <end position="665"/>
    </location>
</feature>
<evidence type="ECO:0000256" key="5">
    <source>
        <dbReference type="SAM" id="MobiDB-lite"/>
    </source>
</evidence>
<feature type="compositionally biased region" description="Polar residues" evidence="5">
    <location>
        <begin position="603"/>
        <end position="622"/>
    </location>
</feature>
<comment type="subcellular location">
    <subcellularLocation>
        <location evidence="1">Membrane</location>
        <topology evidence="1">Multi-pass membrane protein</topology>
    </subcellularLocation>
</comment>
<feature type="region of interest" description="Disordered" evidence="5">
    <location>
        <begin position="220"/>
        <end position="357"/>
    </location>
</feature>
<dbReference type="PANTHER" id="PTHR11040">
    <property type="entry name" value="ZINC/IRON TRANSPORTER"/>
    <property type="match status" value="1"/>
</dbReference>
<feature type="compositionally biased region" description="Basic and acidic residues" evidence="5">
    <location>
        <begin position="311"/>
        <end position="337"/>
    </location>
</feature>
<dbReference type="PANTHER" id="PTHR11040:SF219">
    <property type="entry name" value="ZRT (ZRT), IRT- (IRT-) LIKE PROTEIN TRANSPORTER"/>
    <property type="match status" value="1"/>
</dbReference>